<dbReference type="SUPFAM" id="SSF53067">
    <property type="entry name" value="Actin-like ATPase domain"/>
    <property type="match status" value="2"/>
</dbReference>
<proteinExistence type="inferred from homology"/>
<dbReference type="Gene3D" id="3.30.420.40">
    <property type="match status" value="2"/>
</dbReference>
<evidence type="ECO:0000256" key="1">
    <source>
        <dbReference type="ARBA" id="ARBA00004245"/>
    </source>
</evidence>
<keyword evidence="11" id="KW-1185">Reference proteome</keyword>
<keyword evidence="3" id="KW-0963">Cytoplasm</keyword>
<evidence type="ECO:0000313" key="10">
    <source>
        <dbReference type="EMBL" id="CAG9761940.1"/>
    </source>
</evidence>
<evidence type="ECO:0000313" key="11">
    <source>
        <dbReference type="Proteomes" id="UP001152799"/>
    </source>
</evidence>
<comment type="subcellular location">
    <subcellularLocation>
        <location evidence="1">Cytoplasm</location>
        <location evidence="1">Cytoskeleton</location>
    </subcellularLocation>
</comment>
<dbReference type="InterPro" id="IPR043129">
    <property type="entry name" value="ATPase_NBD"/>
</dbReference>
<gene>
    <name evidence="10" type="ORF">CEUTPL_LOCUS2630</name>
</gene>
<dbReference type="PANTHER" id="PTHR11937">
    <property type="entry name" value="ACTIN"/>
    <property type="match status" value="1"/>
</dbReference>
<evidence type="ECO:0000256" key="5">
    <source>
        <dbReference type="ARBA" id="ARBA00022801"/>
    </source>
</evidence>
<evidence type="ECO:0000256" key="7">
    <source>
        <dbReference type="ARBA" id="ARBA00023212"/>
    </source>
</evidence>
<dbReference type="GO" id="GO:0016787">
    <property type="term" value="F:hydrolase activity"/>
    <property type="evidence" value="ECO:0007669"/>
    <property type="project" value="UniProtKB-KW"/>
</dbReference>
<reference evidence="10" key="1">
    <citation type="submission" date="2022-01" db="EMBL/GenBank/DDBJ databases">
        <authorList>
            <person name="King R."/>
        </authorList>
    </citation>
    <scope>NUCLEOTIDE SEQUENCE</scope>
</reference>
<comment type="catalytic activity">
    <reaction evidence="8">
        <text>ATP + H2O = ADP + phosphate + H(+)</text>
        <dbReference type="Rhea" id="RHEA:13065"/>
        <dbReference type="ChEBI" id="CHEBI:15377"/>
        <dbReference type="ChEBI" id="CHEBI:15378"/>
        <dbReference type="ChEBI" id="CHEBI:30616"/>
        <dbReference type="ChEBI" id="CHEBI:43474"/>
        <dbReference type="ChEBI" id="CHEBI:456216"/>
    </reaction>
</comment>
<dbReference type="AlphaFoldDB" id="A0A9N9MCB1"/>
<dbReference type="Proteomes" id="UP001152799">
    <property type="component" value="Chromosome 11"/>
</dbReference>
<dbReference type="FunFam" id="3.30.420.40:FF:000058">
    <property type="entry name" value="Putative actin-related protein 5"/>
    <property type="match status" value="1"/>
</dbReference>
<accession>A0A9N9MCB1</accession>
<dbReference type="GO" id="GO:0005856">
    <property type="term" value="C:cytoskeleton"/>
    <property type="evidence" value="ECO:0007669"/>
    <property type="project" value="UniProtKB-SubCell"/>
</dbReference>
<evidence type="ECO:0000256" key="4">
    <source>
        <dbReference type="ARBA" id="ARBA00022741"/>
    </source>
</evidence>
<comment type="similarity">
    <text evidence="2 9">Belongs to the actin family.</text>
</comment>
<dbReference type="GO" id="GO:0005524">
    <property type="term" value="F:ATP binding"/>
    <property type="evidence" value="ECO:0007669"/>
    <property type="project" value="UniProtKB-KW"/>
</dbReference>
<evidence type="ECO:0000256" key="9">
    <source>
        <dbReference type="RuleBase" id="RU000487"/>
    </source>
</evidence>
<evidence type="ECO:0000256" key="6">
    <source>
        <dbReference type="ARBA" id="ARBA00022840"/>
    </source>
</evidence>
<evidence type="ECO:0008006" key="12">
    <source>
        <dbReference type="Google" id="ProtNLM"/>
    </source>
</evidence>
<keyword evidence="6" id="KW-0067">ATP-binding</keyword>
<evidence type="ECO:0000256" key="2">
    <source>
        <dbReference type="ARBA" id="ARBA00006752"/>
    </source>
</evidence>
<dbReference type="OrthoDB" id="5132116at2759"/>
<keyword evidence="7" id="KW-0206">Cytoskeleton</keyword>
<dbReference type="EMBL" id="OU892287">
    <property type="protein sequence ID" value="CAG9761940.1"/>
    <property type="molecule type" value="Genomic_DNA"/>
</dbReference>
<dbReference type="SMART" id="SM00268">
    <property type="entry name" value="ACTIN"/>
    <property type="match status" value="1"/>
</dbReference>
<dbReference type="InterPro" id="IPR004000">
    <property type="entry name" value="Actin"/>
</dbReference>
<dbReference type="FunFam" id="3.30.420.40:FF:000148">
    <property type="entry name" value="Actin, alpha skeletal muscle"/>
    <property type="match status" value="1"/>
</dbReference>
<organism evidence="10 11">
    <name type="scientific">Ceutorhynchus assimilis</name>
    <name type="common">cabbage seed weevil</name>
    <dbReference type="NCBI Taxonomy" id="467358"/>
    <lineage>
        <taxon>Eukaryota</taxon>
        <taxon>Metazoa</taxon>
        <taxon>Ecdysozoa</taxon>
        <taxon>Arthropoda</taxon>
        <taxon>Hexapoda</taxon>
        <taxon>Insecta</taxon>
        <taxon>Pterygota</taxon>
        <taxon>Neoptera</taxon>
        <taxon>Endopterygota</taxon>
        <taxon>Coleoptera</taxon>
        <taxon>Polyphaga</taxon>
        <taxon>Cucujiformia</taxon>
        <taxon>Curculionidae</taxon>
        <taxon>Ceutorhynchinae</taxon>
        <taxon>Ceutorhynchus</taxon>
    </lineage>
</organism>
<keyword evidence="4" id="KW-0547">Nucleotide-binding</keyword>
<dbReference type="Gene3D" id="3.90.640.10">
    <property type="entry name" value="Actin, Chain A, domain 4"/>
    <property type="match status" value="1"/>
</dbReference>
<evidence type="ECO:0000256" key="3">
    <source>
        <dbReference type="ARBA" id="ARBA00022490"/>
    </source>
</evidence>
<keyword evidence="5" id="KW-0378">Hydrolase</keyword>
<sequence>MCDGRTVLVVDNGSVTCKVGFAGQNAPHAVVPTIVSSSKLIGPTYVGTIKCPMEQGNITDWDNMEEIWRQAFYEVLHVTPKDHPVLLTESPLNPKFKREKMAQIMFEYFGIPAMYLANQAVLSLYASGRSTGIVLESGDGASHAVPIYENHAISSAISPLNFAGRALTDYLLNLLSQRRYTPPTEQYIGRDIKENLCYIALDYEEEIGRKQWLQDHRLPDGQTIAIGNECFTCPEALFQPSFLGINACGIHEITNNSIMKCDADIRKDLYSNIILSGGTTMFRGIVDRMQKEIIALAPSSTEIKISPPEKDSAWIGGSNLASSSTFEKMWISSQEYYECGPRIVDRKCF</sequence>
<protein>
    <recommendedName>
        <fullName evidence="12">Actin</fullName>
    </recommendedName>
</protein>
<evidence type="ECO:0000256" key="8">
    <source>
        <dbReference type="ARBA" id="ARBA00049360"/>
    </source>
</evidence>
<name>A0A9N9MCB1_9CUCU</name>
<dbReference type="Pfam" id="PF00022">
    <property type="entry name" value="Actin"/>
    <property type="match status" value="1"/>
</dbReference>
<dbReference type="FunFam" id="3.30.420.40:FF:000218">
    <property type="entry name" value="actin, alpha sarcomeric/skeletal-like"/>
    <property type="match status" value="1"/>
</dbReference>